<keyword evidence="3 4" id="KW-0418">Kinase</keyword>
<dbReference type="PANTHER" id="PTHR10196">
    <property type="entry name" value="SUGAR KINASE"/>
    <property type="match status" value="1"/>
</dbReference>
<proteinExistence type="inferred from homology"/>
<dbReference type="Gene3D" id="3.30.420.40">
    <property type="match status" value="2"/>
</dbReference>
<dbReference type="EC" id="2.7.1.17" evidence="4"/>
<keyword evidence="2 4" id="KW-0808">Transferase</keyword>
<dbReference type="CDD" id="cd07776">
    <property type="entry name" value="ASKHA_NBD_FGGY_SpXK-like"/>
    <property type="match status" value="1"/>
</dbReference>
<keyword evidence="4" id="KW-0067">ATP-binding</keyword>
<sequence length="529" mass="58281">MSDVENRTYFGLDFSTQQLKGVIVNEQLQILHETNVVFDSALPEFRTHNGVVRQDKQTVTAPVLMWTKALDLLMDKLRVSGADFSQVAALSGTAQQHGTVYWQSGAEETLKTLDPDSFLHTQLASAFSVSSSPVWMDSSTTQQCRQLEAAVGGPQKLAEITGSRAYERFSGAQIMKIIQTKPSTYANTERISLVSSFACSLFLGKYAPIDWSDGSGMNLLDIHSKQWCPTCLKACADDLSTKLGEPVCSYSNLGPVSEYWVERHGFDPNCRVIAFTGDNPASLAGMQLHTGDIAVSLGTSDTLFLFLTHPTYLSEGHILVNPVKSDAYMALLCFKNGSLTRERIRDSTSEGSWDQFNNNLNNTPRGNFGNFGLYYDAQEIIPFVQGDFRWDRADNPVTKFNKDTEVRALLEGQFISKRAHAEDLGFVIGKDTRILATGGGSNNIHVLQVLADCFNANVYTLEAANSAVLGAAYQAKHGLLHGAGSSFSDITKCLPQPTLACSPYADADQVYRPMMERYRKFIQEIQKST</sequence>
<evidence type="ECO:0000313" key="7">
    <source>
        <dbReference type="EMBL" id="JAS45464.1"/>
    </source>
</evidence>
<gene>
    <name evidence="8" type="ORF">g.25872</name>
    <name evidence="7" type="ORF">g.25873</name>
</gene>
<evidence type="ECO:0000256" key="4">
    <source>
        <dbReference type="RuleBase" id="RU367058"/>
    </source>
</evidence>
<dbReference type="InterPro" id="IPR043129">
    <property type="entry name" value="ATPase_NBD"/>
</dbReference>
<dbReference type="AlphaFoldDB" id="A0A1B6GE18"/>
<organism evidence="8">
    <name type="scientific">Cuerna arida</name>
    <dbReference type="NCBI Taxonomy" id="1464854"/>
    <lineage>
        <taxon>Eukaryota</taxon>
        <taxon>Metazoa</taxon>
        <taxon>Ecdysozoa</taxon>
        <taxon>Arthropoda</taxon>
        <taxon>Hexapoda</taxon>
        <taxon>Insecta</taxon>
        <taxon>Pterygota</taxon>
        <taxon>Neoptera</taxon>
        <taxon>Paraneoptera</taxon>
        <taxon>Hemiptera</taxon>
        <taxon>Auchenorrhyncha</taxon>
        <taxon>Membracoidea</taxon>
        <taxon>Cicadellidae</taxon>
        <taxon>Cicadellinae</taxon>
        <taxon>Proconiini</taxon>
        <taxon>Cuerna</taxon>
    </lineage>
</organism>
<keyword evidence="4" id="KW-0859">Xylose metabolism</keyword>
<name>A0A1B6GE18_9HEMI</name>
<evidence type="ECO:0000313" key="8">
    <source>
        <dbReference type="EMBL" id="JAS60667.1"/>
    </source>
</evidence>
<dbReference type="GO" id="GO:0005997">
    <property type="term" value="P:xylulose metabolic process"/>
    <property type="evidence" value="ECO:0007669"/>
    <property type="project" value="UniProtKB-UniRule"/>
</dbReference>
<keyword evidence="4" id="KW-0547">Nucleotide-binding</keyword>
<dbReference type="GO" id="GO:0005829">
    <property type="term" value="C:cytosol"/>
    <property type="evidence" value="ECO:0007669"/>
    <property type="project" value="TreeGrafter"/>
</dbReference>
<comment type="catalytic activity">
    <reaction evidence="4">
        <text>D-xylulose + ATP = D-xylulose 5-phosphate + ADP + H(+)</text>
        <dbReference type="Rhea" id="RHEA:10964"/>
        <dbReference type="ChEBI" id="CHEBI:15378"/>
        <dbReference type="ChEBI" id="CHEBI:17140"/>
        <dbReference type="ChEBI" id="CHEBI:30616"/>
        <dbReference type="ChEBI" id="CHEBI:57737"/>
        <dbReference type="ChEBI" id="CHEBI:456216"/>
        <dbReference type="EC" id="2.7.1.17"/>
    </reaction>
</comment>
<evidence type="ECO:0000259" key="6">
    <source>
        <dbReference type="Pfam" id="PF02782"/>
    </source>
</evidence>
<dbReference type="InterPro" id="IPR042024">
    <property type="entry name" value="D-XK_euk"/>
</dbReference>
<dbReference type="InterPro" id="IPR018484">
    <property type="entry name" value="FGGY_N"/>
</dbReference>
<dbReference type="FunFam" id="3.30.420.40:FF:000118">
    <property type="entry name" value="Xylulose kinase 2"/>
    <property type="match status" value="1"/>
</dbReference>
<dbReference type="Pfam" id="PF00370">
    <property type="entry name" value="FGGY_N"/>
    <property type="match status" value="1"/>
</dbReference>
<evidence type="ECO:0000256" key="2">
    <source>
        <dbReference type="ARBA" id="ARBA00022679"/>
    </source>
</evidence>
<feature type="domain" description="Carbohydrate kinase FGGY C-terminal" evidence="6">
    <location>
        <begin position="294"/>
        <end position="475"/>
    </location>
</feature>
<evidence type="ECO:0000256" key="1">
    <source>
        <dbReference type="ARBA" id="ARBA00009156"/>
    </source>
</evidence>
<dbReference type="GO" id="GO:0004856">
    <property type="term" value="F:D-xylulokinase activity"/>
    <property type="evidence" value="ECO:0007669"/>
    <property type="project" value="UniProtKB-UniRule"/>
</dbReference>
<feature type="domain" description="Carbohydrate kinase FGGY N-terminal" evidence="5">
    <location>
        <begin position="134"/>
        <end position="285"/>
    </location>
</feature>
<dbReference type="EMBL" id="GECZ01024305">
    <property type="protein sequence ID" value="JAS45464.1"/>
    <property type="molecule type" value="Transcribed_RNA"/>
</dbReference>
<dbReference type="Pfam" id="PF02782">
    <property type="entry name" value="FGGY_C"/>
    <property type="match status" value="1"/>
</dbReference>
<dbReference type="SUPFAM" id="SSF53067">
    <property type="entry name" value="Actin-like ATPase domain"/>
    <property type="match status" value="2"/>
</dbReference>
<accession>A0A1B6GE18</accession>
<protein>
    <recommendedName>
        <fullName evidence="4">Xylulose kinase</fullName>
        <ecNumber evidence="4">2.7.1.17</ecNumber>
    </recommendedName>
</protein>
<dbReference type="PANTHER" id="PTHR10196:SF57">
    <property type="entry name" value="XYLULOSE KINASE"/>
    <property type="match status" value="1"/>
</dbReference>
<evidence type="ECO:0000256" key="3">
    <source>
        <dbReference type="ARBA" id="ARBA00022777"/>
    </source>
</evidence>
<dbReference type="EMBL" id="GECZ01009102">
    <property type="protein sequence ID" value="JAS60667.1"/>
    <property type="molecule type" value="Transcribed_RNA"/>
</dbReference>
<dbReference type="GO" id="GO:0042732">
    <property type="term" value="P:D-xylose metabolic process"/>
    <property type="evidence" value="ECO:0007669"/>
    <property type="project" value="UniProtKB-UniRule"/>
</dbReference>
<dbReference type="InterPro" id="IPR018485">
    <property type="entry name" value="FGGY_C"/>
</dbReference>
<dbReference type="PIRSF" id="PIRSF000538">
    <property type="entry name" value="GlpK"/>
    <property type="match status" value="1"/>
</dbReference>
<dbReference type="GO" id="GO:0005524">
    <property type="term" value="F:ATP binding"/>
    <property type="evidence" value="ECO:0007669"/>
    <property type="project" value="UniProtKB-KW"/>
</dbReference>
<comment type="similarity">
    <text evidence="1 4">Belongs to the FGGY kinase family.</text>
</comment>
<comment type="function">
    <text evidence="4">Phosphorylates D-xylulose to produce D-xylulose 5-phosphate, a molecule that may play an important role in the regulation of glucose metabolism and lipogenesis.</text>
</comment>
<reference evidence="8" key="1">
    <citation type="submission" date="2015-11" db="EMBL/GenBank/DDBJ databases">
        <title>De novo transcriptome assembly of four potential Pierce s Disease insect vectors from Arizona vineyards.</title>
        <authorList>
            <person name="Tassone E.E."/>
        </authorList>
    </citation>
    <scope>NUCLEOTIDE SEQUENCE</scope>
</reference>
<evidence type="ECO:0000259" key="5">
    <source>
        <dbReference type="Pfam" id="PF00370"/>
    </source>
</evidence>
<dbReference type="InterPro" id="IPR000577">
    <property type="entry name" value="Carb_kinase_FGGY"/>
</dbReference>
<keyword evidence="4" id="KW-0119">Carbohydrate metabolism</keyword>